<protein>
    <submittedName>
        <fullName evidence="2">Uncharacterized protein</fullName>
    </submittedName>
</protein>
<evidence type="ECO:0000313" key="2">
    <source>
        <dbReference type="EMBL" id="CAB0028481.1"/>
    </source>
</evidence>
<evidence type="ECO:0000256" key="1">
    <source>
        <dbReference type="SAM" id="MobiDB-lite"/>
    </source>
</evidence>
<gene>
    <name evidence="2" type="ORF">TBRA_LOCUS648</name>
</gene>
<evidence type="ECO:0000313" key="3">
    <source>
        <dbReference type="Proteomes" id="UP000479190"/>
    </source>
</evidence>
<dbReference type="Proteomes" id="UP000479190">
    <property type="component" value="Unassembled WGS sequence"/>
</dbReference>
<reference evidence="2 3" key="1">
    <citation type="submission" date="2020-02" db="EMBL/GenBank/DDBJ databases">
        <authorList>
            <person name="Ferguson B K."/>
        </authorList>
    </citation>
    <scope>NUCLEOTIDE SEQUENCE [LARGE SCALE GENOMIC DNA]</scope>
</reference>
<organism evidence="2 3">
    <name type="scientific">Trichogramma brassicae</name>
    <dbReference type="NCBI Taxonomy" id="86971"/>
    <lineage>
        <taxon>Eukaryota</taxon>
        <taxon>Metazoa</taxon>
        <taxon>Ecdysozoa</taxon>
        <taxon>Arthropoda</taxon>
        <taxon>Hexapoda</taxon>
        <taxon>Insecta</taxon>
        <taxon>Pterygota</taxon>
        <taxon>Neoptera</taxon>
        <taxon>Endopterygota</taxon>
        <taxon>Hymenoptera</taxon>
        <taxon>Apocrita</taxon>
        <taxon>Proctotrupomorpha</taxon>
        <taxon>Chalcidoidea</taxon>
        <taxon>Trichogrammatidae</taxon>
        <taxon>Trichogramma</taxon>
    </lineage>
</organism>
<name>A0A6H5I1Z1_9HYME</name>
<dbReference type="AlphaFoldDB" id="A0A6H5I1Z1"/>
<sequence>MRPKKGHHKQRTAKGQPSCVLCRERGAEQTIVYATTSSSCPSGPERSPRGPPMIENPLQLNLNHNCEAAQDCFCDTPSAGCASTWPSCASTIQENLAPPNTWLADAPPPPSIAIWVEHGGKFRFCVRFLRSAQRE</sequence>
<proteinExistence type="predicted"/>
<feature type="region of interest" description="Disordered" evidence="1">
    <location>
        <begin position="35"/>
        <end position="54"/>
    </location>
</feature>
<dbReference type="EMBL" id="CADCXV010000148">
    <property type="protein sequence ID" value="CAB0028481.1"/>
    <property type="molecule type" value="Genomic_DNA"/>
</dbReference>
<keyword evidence="3" id="KW-1185">Reference proteome</keyword>
<accession>A0A6H5I1Z1</accession>